<dbReference type="Gene3D" id="1.20.1250.20">
    <property type="entry name" value="MFS general substrate transporter like domains"/>
    <property type="match status" value="1"/>
</dbReference>
<feature type="transmembrane region" description="Helical" evidence="8">
    <location>
        <begin position="279"/>
        <end position="301"/>
    </location>
</feature>
<dbReference type="InterPro" id="IPR001958">
    <property type="entry name" value="Tet-R_TetA/multi-R_MdtG-like"/>
</dbReference>
<dbReference type="PRINTS" id="PR01035">
    <property type="entry name" value="TCRTETA"/>
</dbReference>
<keyword evidence="11" id="KW-1185">Reference proteome</keyword>
<comment type="similarity">
    <text evidence="3">Belongs to the major facilitator superfamily. TCR/Tet family.</text>
</comment>
<dbReference type="InterPro" id="IPR011701">
    <property type="entry name" value="MFS"/>
</dbReference>
<feature type="domain" description="Major facilitator superfamily (MFS) profile" evidence="9">
    <location>
        <begin position="5"/>
        <end position="402"/>
    </location>
</feature>
<comment type="function">
    <text evidence="1">Resistance to tetracycline by an active tetracycline efflux. This is an energy-dependent process that decreases the accumulation of the antibiotic in whole cells. This protein functions as a metal-tetracycline/H(+) antiporter.</text>
</comment>
<dbReference type="PANTHER" id="PTHR23504">
    <property type="entry name" value="MAJOR FACILITATOR SUPERFAMILY DOMAIN-CONTAINING PROTEIN 10"/>
    <property type="match status" value="1"/>
</dbReference>
<keyword evidence="7 8" id="KW-0472">Membrane</keyword>
<dbReference type="InterPro" id="IPR005829">
    <property type="entry name" value="Sugar_transporter_CS"/>
</dbReference>
<evidence type="ECO:0000256" key="6">
    <source>
        <dbReference type="ARBA" id="ARBA00022989"/>
    </source>
</evidence>
<dbReference type="PANTHER" id="PTHR23504:SF15">
    <property type="entry name" value="MAJOR FACILITATOR SUPERFAMILY (MFS) PROFILE DOMAIN-CONTAINING PROTEIN"/>
    <property type="match status" value="1"/>
</dbReference>
<evidence type="ECO:0000256" key="4">
    <source>
        <dbReference type="ARBA" id="ARBA00022448"/>
    </source>
</evidence>
<evidence type="ECO:0000313" key="10">
    <source>
        <dbReference type="EMBL" id="WXA97871.1"/>
    </source>
</evidence>
<dbReference type="RefSeq" id="WP_394848490.1">
    <property type="nucleotide sequence ID" value="NZ_CP089982.1"/>
</dbReference>
<organism evidence="10 11">
    <name type="scientific">Pendulispora brunnea</name>
    <dbReference type="NCBI Taxonomy" id="2905690"/>
    <lineage>
        <taxon>Bacteria</taxon>
        <taxon>Pseudomonadati</taxon>
        <taxon>Myxococcota</taxon>
        <taxon>Myxococcia</taxon>
        <taxon>Myxococcales</taxon>
        <taxon>Sorangiineae</taxon>
        <taxon>Pendulisporaceae</taxon>
        <taxon>Pendulispora</taxon>
    </lineage>
</organism>
<dbReference type="InterPro" id="IPR020846">
    <property type="entry name" value="MFS_dom"/>
</dbReference>
<accession>A0ABZ2KH19</accession>
<proteinExistence type="inferred from homology"/>
<dbReference type="EMBL" id="CP089982">
    <property type="protein sequence ID" value="WXA97871.1"/>
    <property type="molecule type" value="Genomic_DNA"/>
</dbReference>
<feature type="transmembrane region" description="Helical" evidence="8">
    <location>
        <begin position="313"/>
        <end position="335"/>
    </location>
</feature>
<name>A0ABZ2KH19_9BACT</name>
<keyword evidence="4" id="KW-0813">Transport</keyword>
<dbReference type="Pfam" id="PF07690">
    <property type="entry name" value="MFS_1"/>
    <property type="match status" value="1"/>
</dbReference>
<evidence type="ECO:0000256" key="8">
    <source>
        <dbReference type="SAM" id="Phobius"/>
    </source>
</evidence>
<dbReference type="SUPFAM" id="SSF103473">
    <property type="entry name" value="MFS general substrate transporter"/>
    <property type="match status" value="1"/>
</dbReference>
<sequence>MRASTWFVLHSTAFLNAAGMGLVIPVLPFLAARYAYGPAQVASVVGWLETVYALCAFLAAPLLGALSDAVGRRPVLLISIVGSAVGYALFGCAWALPLLFVSRIVDGLTAGNTSALFAYVGDSTSEEERGRAFGRMGAVSGAGFIVGPALGGLAVRFGGLSAPFYFAAAVTALNAILGFFFLPESLPQERRTRAMPTWNPFGQLATLFGWDHVRPLLIVRVLFMAAFACVMTFPLLAKDGLGWGADKVSFVLICVGLADILVQGLLLGVLDRLLGSTRVLALGIGLTMLGFVGFVAVARFASPSSPSSSTGAVFFGAIVALACGEGLFTATLTAFLSRVAGAEAQGQIQGGSHALQELTGVAMPLVATQLYAHCGPSAPYLAALLLTGLSALLVFRCGPRAPEASSSDAVG</sequence>
<feature type="transmembrane region" description="Helical" evidence="8">
    <location>
        <begin position="44"/>
        <end position="63"/>
    </location>
</feature>
<comment type="subcellular location">
    <subcellularLocation>
        <location evidence="2">Membrane</location>
        <topology evidence="2">Multi-pass membrane protein</topology>
    </subcellularLocation>
</comment>
<feature type="transmembrane region" description="Helical" evidence="8">
    <location>
        <begin position="102"/>
        <end position="120"/>
    </location>
</feature>
<feature type="transmembrane region" description="Helical" evidence="8">
    <location>
        <begin position="162"/>
        <end position="182"/>
    </location>
</feature>
<reference evidence="10 11" key="1">
    <citation type="submission" date="2021-12" db="EMBL/GenBank/DDBJ databases">
        <title>Discovery of the Pendulisporaceae a myxobacterial family with distinct sporulation behavior and unique specialized metabolism.</title>
        <authorList>
            <person name="Garcia R."/>
            <person name="Popoff A."/>
            <person name="Bader C.D."/>
            <person name="Loehr J."/>
            <person name="Walesch S."/>
            <person name="Walt C."/>
            <person name="Boldt J."/>
            <person name="Bunk B."/>
            <person name="Haeckl F.J.F.P.J."/>
            <person name="Gunesch A.P."/>
            <person name="Birkelbach J."/>
            <person name="Nuebel U."/>
            <person name="Pietschmann T."/>
            <person name="Bach T."/>
            <person name="Mueller R."/>
        </authorList>
    </citation>
    <scope>NUCLEOTIDE SEQUENCE [LARGE SCALE GENOMIC DNA]</scope>
    <source>
        <strain evidence="10 11">MSr12523</strain>
    </source>
</reference>
<feature type="transmembrane region" description="Helical" evidence="8">
    <location>
        <begin position="12"/>
        <end position="32"/>
    </location>
</feature>
<dbReference type="PROSITE" id="PS50850">
    <property type="entry name" value="MFS"/>
    <property type="match status" value="1"/>
</dbReference>
<evidence type="ECO:0000256" key="1">
    <source>
        <dbReference type="ARBA" id="ARBA00003279"/>
    </source>
</evidence>
<gene>
    <name evidence="10" type="ORF">LZC95_13640</name>
</gene>
<evidence type="ECO:0000256" key="5">
    <source>
        <dbReference type="ARBA" id="ARBA00022692"/>
    </source>
</evidence>
<dbReference type="PROSITE" id="PS00216">
    <property type="entry name" value="SUGAR_TRANSPORT_1"/>
    <property type="match status" value="1"/>
</dbReference>
<dbReference type="InterPro" id="IPR036259">
    <property type="entry name" value="MFS_trans_sf"/>
</dbReference>
<keyword evidence="6 8" id="KW-1133">Transmembrane helix</keyword>
<keyword evidence="5 8" id="KW-0812">Transmembrane</keyword>
<evidence type="ECO:0000256" key="7">
    <source>
        <dbReference type="ARBA" id="ARBA00023136"/>
    </source>
</evidence>
<evidence type="ECO:0000259" key="9">
    <source>
        <dbReference type="PROSITE" id="PS50850"/>
    </source>
</evidence>
<dbReference type="Proteomes" id="UP001379533">
    <property type="component" value="Chromosome"/>
</dbReference>
<feature type="transmembrane region" description="Helical" evidence="8">
    <location>
        <begin position="75"/>
        <end position="96"/>
    </location>
</feature>
<feature type="transmembrane region" description="Helical" evidence="8">
    <location>
        <begin position="248"/>
        <end position="267"/>
    </location>
</feature>
<evidence type="ECO:0000256" key="2">
    <source>
        <dbReference type="ARBA" id="ARBA00004141"/>
    </source>
</evidence>
<evidence type="ECO:0000313" key="11">
    <source>
        <dbReference type="Proteomes" id="UP001379533"/>
    </source>
</evidence>
<feature type="transmembrane region" description="Helical" evidence="8">
    <location>
        <begin position="132"/>
        <end position="150"/>
    </location>
</feature>
<feature type="transmembrane region" description="Helical" evidence="8">
    <location>
        <begin position="217"/>
        <end position="236"/>
    </location>
</feature>
<protein>
    <submittedName>
        <fullName evidence="10">MFS transporter</fullName>
    </submittedName>
</protein>
<evidence type="ECO:0000256" key="3">
    <source>
        <dbReference type="ARBA" id="ARBA00007520"/>
    </source>
</evidence>